<dbReference type="GO" id="GO:0005516">
    <property type="term" value="F:calmodulin binding"/>
    <property type="evidence" value="ECO:0007669"/>
    <property type="project" value="UniProtKB-KW"/>
</dbReference>
<dbReference type="GO" id="GO:0004672">
    <property type="term" value="F:protein kinase activity"/>
    <property type="evidence" value="ECO:0007669"/>
    <property type="project" value="InterPro"/>
</dbReference>
<feature type="compositionally biased region" description="Basic and acidic residues" evidence="9">
    <location>
        <begin position="480"/>
        <end position="493"/>
    </location>
</feature>
<dbReference type="InterPro" id="IPR013098">
    <property type="entry name" value="Ig_I-set"/>
</dbReference>
<evidence type="ECO:0000256" key="5">
    <source>
        <dbReference type="ARBA" id="ARBA00022737"/>
    </source>
</evidence>
<dbReference type="EMBL" id="AFYH01206200">
    <property type="status" value="NOT_ANNOTATED_CDS"/>
    <property type="molecule type" value="Genomic_DNA"/>
</dbReference>
<dbReference type="HOGENOM" id="CLU_000288_76_0_1"/>
<dbReference type="InterPro" id="IPR008271">
    <property type="entry name" value="Ser/Thr_kinase_AS"/>
</dbReference>
<dbReference type="SMART" id="SM00220">
    <property type="entry name" value="S_TKc"/>
    <property type="match status" value="1"/>
</dbReference>
<dbReference type="GO" id="GO:0055013">
    <property type="term" value="P:cardiac muscle cell development"/>
    <property type="evidence" value="ECO:0007669"/>
    <property type="project" value="UniProtKB-ARBA"/>
</dbReference>
<dbReference type="FunFam" id="2.60.40.10:FF:000580">
    <property type="entry name" value="Myosin light chain kinase, smooth muscle"/>
    <property type="match status" value="1"/>
</dbReference>
<keyword evidence="7" id="KW-0393">Immunoglobulin domain</keyword>
<feature type="compositionally biased region" description="Low complexity" evidence="9">
    <location>
        <begin position="1017"/>
        <end position="1027"/>
    </location>
</feature>
<evidence type="ECO:0000256" key="7">
    <source>
        <dbReference type="ARBA" id="ARBA00023319"/>
    </source>
</evidence>
<dbReference type="InterPro" id="IPR036116">
    <property type="entry name" value="FN3_sf"/>
</dbReference>
<dbReference type="PROSITE" id="PS50835">
    <property type="entry name" value="IG_LIKE"/>
    <property type="match status" value="5"/>
</dbReference>
<reference evidence="13" key="2">
    <citation type="submission" date="2025-08" db="UniProtKB">
        <authorList>
            <consortium name="Ensembl"/>
        </authorList>
    </citation>
    <scope>IDENTIFICATION</scope>
</reference>
<feature type="compositionally biased region" description="Low complexity" evidence="9">
    <location>
        <begin position="734"/>
        <end position="750"/>
    </location>
</feature>
<dbReference type="SMART" id="SM00060">
    <property type="entry name" value="FN3"/>
    <property type="match status" value="1"/>
</dbReference>
<dbReference type="FunFam" id="2.60.40.10:FF:000080">
    <property type="entry name" value="Myosin light chain kinase, smooth muscle"/>
    <property type="match status" value="2"/>
</dbReference>
<dbReference type="EMBL" id="AFYH01206194">
    <property type="status" value="NOT_ANNOTATED_CDS"/>
    <property type="molecule type" value="Genomic_DNA"/>
</dbReference>
<organism evidence="13 14">
    <name type="scientific">Latimeria chalumnae</name>
    <name type="common">Coelacanth</name>
    <dbReference type="NCBI Taxonomy" id="7897"/>
    <lineage>
        <taxon>Eukaryota</taxon>
        <taxon>Metazoa</taxon>
        <taxon>Chordata</taxon>
        <taxon>Craniata</taxon>
        <taxon>Vertebrata</taxon>
        <taxon>Euteleostomi</taxon>
        <taxon>Coelacanthiformes</taxon>
        <taxon>Coelacanthidae</taxon>
        <taxon>Latimeria</taxon>
    </lineage>
</organism>
<dbReference type="InterPro" id="IPR007110">
    <property type="entry name" value="Ig-like_dom"/>
</dbReference>
<reference evidence="13" key="3">
    <citation type="submission" date="2025-09" db="UniProtKB">
        <authorList>
            <consortium name="Ensembl"/>
        </authorList>
    </citation>
    <scope>IDENTIFICATION</scope>
</reference>
<dbReference type="AlphaFoldDB" id="H2ZSA6"/>
<feature type="domain" description="Protein kinase" evidence="10">
    <location>
        <begin position="756"/>
        <end position="1062"/>
    </location>
</feature>
<evidence type="ECO:0000256" key="3">
    <source>
        <dbReference type="ARBA" id="ARBA00012430"/>
    </source>
</evidence>
<dbReference type="Pfam" id="PF07679">
    <property type="entry name" value="I-set"/>
    <property type="match status" value="5"/>
</dbReference>
<feature type="region of interest" description="Disordered" evidence="9">
    <location>
        <begin position="281"/>
        <end position="365"/>
    </location>
</feature>
<feature type="domain" description="Ig-like" evidence="11">
    <location>
        <begin position="75"/>
        <end position="170"/>
    </location>
</feature>
<keyword evidence="5" id="KW-0677">Repeat</keyword>
<dbReference type="EMBL" id="AFYH01206193">
    <property type="status" value="NOT_ANNOTATED_CDS"/>
    <property type="molecule type" value="Genomic_DNA"/>
</dbReference>
<evidence type="ECO:0000313" key="13">
    <source>
        <dbReference type="Ensembl" id="ENSLACP00000000277.1"/>
    </source>
</evidence>
<dbReference type="PANTHER" id="PTHR47633">
    <property type="entry name" value="IMMUNOGLOBULIN"/>
    <property type="match status" value="1"/>
</dbReference>
<proteinExistence type="inferred from homology"/>
<dbReference type="InterPro" id="IPR003961">
    <property type="entry name" value="FN3_dom"/>
</dbReference>
<evidence type="ECO:0000256" key="4">
    <source>
        <dbReference type="ARBA" id="ARBA00021842"/>
    </source>
</evidence>
<sequence length="1156" mass="128988">SANPPPEIIWLHNGKEIQESEDFNFEKEGNRYSLCILEVFPEDTGKYICEAWNDLGEAQTQATLTVQEPQDGVQPWFITKPKSVTAGAGEHAFISCAIAGDPFPSVQWIKDRRDFALEEGCEVLQNEDVFTLIIRDVQPHHGGQYEIKLKNPVGECSCLVSLLFREVPVSRGKDPRDAGMGGGGGVDEVDGHGALKVGGVGTGDSTGECPPAEEEQQDVRGVLKRRVETKEHTEDKLRKQEAEQVDFRTVLGKKIVPKSLSEEELKEIPTEQMDFRAKLQRQVKPKTLSEEERKVNSPQQVDFRGVLKSKGTPKVLPQEKAPSKPATPNFRSALNSKKSPPVENNVAPANTRSPQPTKQEEKNDVNCEHGCSVVDGRIIKEEAVSKGKRLVFTELLTDTRVVDGEKLVLQCRVASEPPALVTWTLAGKTIKPSKFIVLSQEGPLCSLTIEKVLPEDRGQYKCVAENSTGRAECACTVHVDDSPATKTPKPTEKKTKKPKTASFPIPATENEATVKKKPPSKTPPKTALPPQILQSPGNMKVRSGEPAELLCKIAGTQPLTCKWLKFKKEIEGSESMKIENTETSSKLTIYPTKHEHSGCYFLQVENRLGSKQVQINLTVVDKPDPPAGTPCASQVRSSTLTLSWYGPTYDGGSVVESYTVEIWNSVDKQWTDLVTCRSTSYYIQNLQPEKEYKFRVRAVNVYGVSEPSQESDPVTVGEKIEGLYDELRAGGEGPEQQEGEVNTLLNPDNNTTNDMLQERQQLSRGKFGQVFKLVEKKNKKVWAGKFFKAYTAKDKESVRQEISIMNRLHHPKLVQCVDAFESKADVVMVLELVSGGELFERIIDEDFELTERECIQYMQQIIEGVQFIHKQEIVHLDLKPENIMCINKTGTRIKLIDFGLARRLENTQSLKVLFGTPEFVAPEVINYEPIGYPTDMWSIGVICYILRRLDCTQCRQHQWLQKDTKNMAAKKLSKERMKKYMARRKWQKTGHAVRAIGRLSSMAMISGLSAKKVSAGSPTSPSSTETLETTDDVDQKLLEAVAEERPSMKPYFATKIADTEVVEGSAARFDCKIEVGYPDPEVIWYRDDQPIKESRHFEIDYDEDGNCSLIISEACGDDDAKYTCKAVNSLGEVTCTAELIVEVMEEGEGGAQTEEE</sequence>
<dbReference type="GeneTree" id="ENSGT00940000157879"/>
<dbReference type="PROSITE" id="PS50011">
    <property type="entry name" value="PROTEIN_KINASE_DOM"/>
    <property type="match status" value="1"/>
</dbReference>
<name>H2ZSA6_LATCH</name>
<evidence type="ECO:0000256" key="1">
    <source>
        <dbReference type="ARBA" id="ARBA00001913"/>
    </source>
</evidence>
<dbReference type="InParanoid" id="H2ZSA6"/>
<comment type="similarity">
    <text evidence="2">Belongs to the protein kinase superfamily. CAMK Ser/Thr protein kinase family.</text>
</comment>
<reference evidence="14" key="1">
    <citation type="submission" date="2011-08" db="EMBL/GenBank/DDBJ databases">
        <title>The draft genome of Latimeria chalumnae.</title>
        <authorList>
            <person name="Di Palma F."/>
            <person name="Alfoldi J."/>
            <person name="Johnson J."/>
            <person name="Berlin A."/>
            <person name="Gnerre S."/>
            <person name="Jaffe D."/>
            <person name="MacCallum I."/>
            <person name="Young S."/>
            <person name="Walker B.J."/>
            <person name="Lander E."/>
            <person name="Lindblad-Toh K."/>
        </authorList>
    </citation>
    <scope>NUCLEOTIDE SEQUENCE [LARGE SCALE GENOMIC DNA]</scope>
    <source>
        <strain evidence="14">Wild caught</strain>
    </source>
</reference>
<evidence type="ECO:0000259" key="11">
    <source>
        <dbReference type="PROSITE" id="PS50835"/>
    </source>
</evidence>
<feature type="region of interest" description="Disordered" evidence="9">
    <location>
        <begin position="729"/>
        <end position="750"/>
    </location>
</feature>
<evidence type="ECO:0000313" key="14">
    <source>
        <dbReference type="Proteomes" id="UP000008672"/>
    </source>
</evidence>
<keyword evidence="14" id="KW-1185">Reference proteome</keyword>
<protein>
    <recommendedName>
        <fullName evidence="4">Myosin light chain kinase, smooth muscle</fullName>
        <ecNumber evidence="3">2.7.11.18</ecNumber>
    </recommendedName>
    <alternativeName>
        <fullName evidence="8">Telokin</fullName>
    </alternativeName>
</protein>
<dbReference type="SUPFAM" id="SSF49265">
    <property type="entry name" value="Fibronectin type III"/>
    <property type="match status" value="1"/>
</dbReference>
<dbReference type="EMBL" id="AFYH01206201">
    <property type="status" value="NOT_ANNOTATED_CDS"/>
    <property type="molecule type" value="Genomic_DNA"/>
</dbReference>
<evidence type="ECO:0000259" key="10">
    <source>
        <dbReference type="PROSITE" id="PS50011"/>
    </source>
</evidence>
<dbReference type="FunFam" id="2.60.40.10:FF:001127">
    <property type="entry name" value="Myosin, light chain kinase a"/>
    <property type="match status" value="1"/>
</dbReference>
<dbReference type="SUPFAM" id="SSF56112">
    <property type="entry name" value="Protein kinase-like (PK-like)"/>
    <property type="match status" value="1"/>
</dbReference>
<feature type="domain" description="Ig-like" evidence="11">
    <location>
        <begin position="388"/>
        <end position="478"/>
    </location>
</feature>
<dbReference type="GO" id="GO:0003007">
    <property type="term" value="P:heart morphogenesis"/>
    <property type="evidence" value="ECO:0007669"/>
    <property type="project" value="UniProtKB-ARBA"/>
</dbReference>
<dbReference type="PROSITE" id="PS00108">
    <property type="entry name" value="PROTEIN_KINASE_ST"/>
    <property type="match status" value="1"/>
</dbReference>
<dbReference type="STRING" id="7897.ENSLACP00000000277"/>
<dbReference type="Proteomes" id="UP000008672">
    <property type="component" value="Unassembled WGS sequence"/>
</dbReference>
<comment type="cofactor">
    <cofactor evidence="1">
        <name>Ca(2+)</name>
        <dbReference type="ChEBI" id="CHEBI:29108"/>
    </cofactor>
</comment>
<dbReference type="Gene3D" id="1.10.510.10">
    <property type="entry name" value="Transferase(Phosphotransferase) domain 1"/>
    <property type="match status" value="1"/>
</dbReference>
<dbReference type="FunFam" id="2.60.40.10:FF:000107">
    <property type="entry name" value="Myosin, light chain kinase a"/>
    <property type="match status" value="2"/>
</dbReference>
<dbReference type="PRINTS" id="PR00014">
    <property type="entry name" value="FNTYPEIII"/>
</dbReference>
<dbReference type="Pfam" id="PF00069">
    <property type="entry name" value="Pkinase"/>
    <property type="match status" value="1"/>
</dbReference>
<feature type="compositionally biased region" description="Polar residues" evidence="9">
    <location>
        <begin position="329"/>
        <end position="338"/>
    </location>
</feature>
<dbReference type="Ensembl" id="ENSLACT00000000279.1">
    <property type="protein sequence ID" value="ENSLACP00000000277.1"/>
    <property type="gene ID" value="ENSLACG00000000248.1"/>
</dbReference>
<dbReference type="EMBL" id="AFYH01206196">
    <property type="status" value="NOT_ANNOTATED_CDS"/>
    <property type="molecule type" value="Genomic_DNA"/>
</dbReference>
<dbReference type="InterPro" id="IPR011009">
    <property type="entry name" value="Kinase-like_dom_sf"/>
</dbReference>
<dbReference type="FunFam" id="1.10.510.10:FF:000666">
    <property type="entry name" value="myosin light chain kinase, smooth muscle isoform X5"/>
    <property type="match status" value="1"/>
</dbReference>
<dbReference type="PROSITE" id="PS50853">
    <property type="entry name" value="FN3"/>
    <property type="match status" value="1"/>
</dbReference>
<dbReference type="InterPro" id="IPR000719">
    <property type="entry name" value="Prot_kinase_dom"/>
</dbReference>
<evidence type="ECO:0000259" key="12">
    <source>
        <dbReference type="PROSITE" id="PS50853"/>
    </source>
</evidence>
<evidence type="ECO:0000256" key="6">
    <source>
        <dbReference type="ARBA" id="ARBA00022860"/>
    </source>
</evidence>
<dbReference type="GO" id="GO:0005524">
    <property type="term" value="F:ATP binding"/>
    <property type="evidence" value="ECO:0007669"/>
    <property type="project" value="InterPro"/>
</dbReference>
<dbReference type="OMA" id="NCQVSLM"/>
<feature type="domain" description="Fibronectin type-III" evidence="12">
    <location>
        <begin position="626"/>
        <end position="719"/>
    </location>
</feature>
<feature type="domain" description="Ig-like" evidence="11">
    <location>
        <begin position="1050"/>
        <end position="1140"/>
    </location>
</feature>
<gene>
    <name evidence="13" type="primary">MYLK</name>
</gene>
<keyword evidence="6" id="KW-0112">Calmodulin-binding</keyword>
<dbReference type="Bgee" id="ENSLACG00000000248">
    <property type="expression patterns" value="Expressed in mesonephros and 3 other cell types or tissues"/>
</dbReference>
<dbReference type="InterPro" id="IPR013783">
    <property type="entry name" value="Ig-like_fold"/>
</dbReference>
<feature type="region of interest" description="Disordered" evidence="9">
    <location>
        <begin position="171"/>
        <end position="219"/>
    </location>
</feature>
<evidence type="ECO:0000256" key="9">
    <source>
        <dbReference type="SAM" id="MobiDB-lite"/>
    </source>
</evidence>
<dbReference type="CDD" id="cd00063">
    <property type="entry name" value="FN3"/>
    <property type="match status" value="1"/>
</dbReference>
<dbReference type="EMBL" id="AFYH01206197">
    <property type="status" value="NOT_ANNOTATED_CDS"/>
    <property type="molecule type" value="Genomic_DNA"/>
</dbReference>
<dbReference type="PANTHER" id="PTHR47633:SF1">
    <property type="entry name" value="MYOSIN LIGHT CHAIN KINASE, SMOOTH MUSCLE"/>
    <property type="match status" value="1"/>
</dbReference>
<dbReference type="EMBL" id="AFYH01206202">
    <property type="status" value="NOT_ANNOTATED_CDS"/>
    <property type="molecule type" value="Genomic_DNA"/>
</dbReference>
<dbReference type="SMART" id="SM00409">
    <property type="entry name" value="IG"/>
    <property type="match status" value="5"/>
</dbReference>
<dbReference type="Pfam" id="PF00041">
    <property type="entry name" value="fn3"/>
    <property type="match status" value="1"/>
</dbReference>
<dbReference type="SUPFAM" id="SSF48726">
    <property type="entry name" value="Immunoglobulin"/>
    <property type="match status" value="5"/>
</dbReference>
<dbReference type="InterPro" id="IPR003599">
    <property type="entry name" value="Ig_sub"/>
</dbReference>
<dbReference type="Gene3D" id="3.30.200.20">
    <property type="entry name" value="Phosphorylase Kinase, domain 1"/>
    <property type="match status" value="1"/>
</dbReference>
<dbReference type="InterPro" id="IPR003598">
    <property type="entry name" value="Ig_sub2"/>
</dbReference>
<dbReference type="EMBL" id="AFYH01206199">
    <property type="status" value="NOT_ANNOTATED_CDS"/>
    <property type="molecule type" value="Genomic_DNA"/>
</dbReference>
<feature type="region of interest" description="Disordered" evidence="9">
    <location>
        <begin position="1012"/>
        <end position="1031"/>
    </location>
</feature>
<dbReference type="Gene3D" id="2.60.40.10">
    <property type="entry name" value="Immunoglobulins"/>
    <property type="match status" value="6"/>
</dbReference>
<accession>H2ZSA6</accession>
<feature type="compositionally biased region" description="Polar residues" evidence="9">
    <location>
        <begin position="347"/>
        <end position="357"/>
    </location>
</feature>
<dbReference type="EC" id="2.7.11.18" evidence="3"/>
<dbReference type="SMART" id="SM00408">
    <property type="entry name" value="IGc2"/>
    <property type="match status" value="5"/>
</dbReference>
<dbReference type="FunCoup" id="H2ZSA6">
    <property type="interactions" value="880"/>
</dbReference>
<evidence type="ECO:0000256" key="8">
    <source>
        <dbReference type="ARBA" id="ARBA00030959"/>
    </source>
</evidence>
<feature type="region of interest" description="Disordered" evidence="9">
    <location>
        <begin position="480"/>
        <end position="541"/>
    </location>
</feature>
<dbReference type="eggNOG" id="KOG0613">
    <property type="taxonomic scope" value="Eukaryota"/>
</dbReference>
<feature type="domain" description="Ig-like" evidence="11">
    <location>
        <begin position="530"/>
        <end position="618"/>
    </location>
</feature>
<dbReference type="EMBL" id="AFYH01206195">
    <property type="status" value="NOT_ANNOTATED_CDS"/>
    <property type="molecule type" value="Genomic_DNA"/>
</dbReference>
<evidence type="ECO:0000256" key="2">
    <source>
        <dbReference type="ARBA" id="ARBA00006692"/>
    </source>
</evidence>
<feature type="domain" description="Ig-like" evidence="11">
    <location>
        <begin position="1"/>
        <end position="65"/>
    </location>
</feature>
<dbReference type="EMBL" id="AFYH01206198">
    <property type="status" value="NOT_ANNOTATED_CDS"/>
    <property type="molecule type" value="Genomic_DNA"/>
</dbReference>
<dbReference type="InterPro" id="IPR036179">
    <property type="entry name" value="Ig-like_dom_sf"/>
</dbReference>